<keyword evidence="4" id="KW-1185">Reference proteome</keyword>
<dbReference type="GO" id="GO:0045793">
    <property type="term" value="P:positive regulation of cell size"/>
    <property type="evidence" value="ECO:0007669"/>
    <property type="project" value="TreeGrafter"/>
</dbReference>
<feature type="coiled-coil region" evidence="2">
    <location>
        <begin position="328"/>
        <end position="355"/>
    </location>
</feature>
<dbReference type="GO" id="GO:0045727">
    <property type="term" value="P:positive regulation of translation"/>
    <property type="evidence" value="ECO:0007669"/>
    <property type="project" value="TreeGrafter"/>
</dbReference>
<organism evidence="4 6">
    <name type="scientific">Parambassis ranga</name>
    <name type="common">Indian glassy fish</name>
    <dbReference type="NCBI Taxonomy" id="210632"/>
    <lineage>
        <taxon>Eukaryota</taxon>
        <taxon>Metazoa</taxon>
        <taxon>Chordata</taxon>
        <taxon>Craniata</taxon>
        <taxon>Vertebrata</taxon>
        <taxon>Euteleostomi</taxon>
        <taxon>Actinopterygii</taxon>
        <taxon>Neopterygii</taxon>
        <taxon>Teleostei</taxon>
        <taxon>Neoteleostei</taxon>
        <taxon>Acanthomorphata</taxon>
        <taxon>Ovalentaria</taxon>
        <taxon>Ambassidae</taxon>
        <taxon>Parambassis</taxon>
    </lineage>
</organism>
<accession>A0A6P7K478</accession>
<dbReference type="RefSeq" id="XP_028284153.1">
    <property type="nucleotide sequence ID" value="XM_028428352.1"/>
</dbReference>
<proteinExistence type="predicted"/>
<evidence type="ECO:0000256" key="2">
    <source>
        <dbReference type="SAM" id="Coils"/>
    </source>
</evidence>
<feature type="region of interest" description="Disordered" evidence="3">
    <location>
        <begin position="265"/>
        <end position="308"/>
    </location>
</feature>
<evidence type="ECO:0000256" key="1">
    <source>
        <dbReference type="ARBA" id="ARBA00023054"/>
    </source>
</evidence>
<feature type="region of interest" description="Disordered" evidence="3">
    <location>
        <begin position="226"/>
        <end position="247"/>
    </location>
</feature>
<evidence type="ECO:0000313" key="6">
    <source>
        <dbReference type="RefSeq" id="XP_028284153.1"/>
    </source>
</evidence>
<feature type="compositionally biased region" description="Polar residues" evidence="3">
    <location>
        <begin position="277"/>
        <end position="291"/>
    </location>
</feature>
<feature type="region of interest" description="Disordered" evidence="3">
    <location>
        <begin position="420"/>
        <end position="516"/>
    </location>
</feature>
<feature type="region of interest" description="Disordered" evidence="3">
    <location>
        <begin position="41"/>
        <end position="66"/>
    </location>
</feature>
<dbReference type="GeneID" id="114450322"/>
<dbReference type="AlphaFoldDB" id="A0A6P7K478"/>
<dbReference type="InterPro" id="IPR027997">
    <property type="entry name" value="Largen/INSYN1"/>
</dbReference>
<evidence type="ECO:0000313" key="4">
    <source>
        <dbReference type="Proteomes" id="UP000515145"/>
    </source>
</evidence>
<feature type="compositionally biased region" description="Basic and acidic residues" evidence="3">
    <location>
        <begin position="226"/>
        <end position="239"/>
    </location>
</feature>
<feature type="compositionally biased region" description="Basic and acidic residues" evidence="3">
    <location>
        <begin position="52"/>
        <end position="66"/>
    </location>
</feature>
<dbReference type="OrthoDB" id="8615648at2759"/>
<evidence type="ECO:0000256" key="3">
    <source>
        <dbReference type="SAM" id="MobiDB-lite"/>
    </source>
</evidence>
<protein>
    <submittedName>
        <fullName evidence="5 6">Uncharacterized protein LOC114450322</fullName>
    </submittedName>
</protein>
<dbReference type="PANTHER" id="PTHR15917">
    <property type="match status" value="1"/>
</dbReference>
<dbReference type="RefSeq" id="XP_028284152.1">
    <property type="nucleotide sequence ID" value="XM_028428351.1"/>
</dbReference>
<name>A0A6P7K478_9TELE</name>
<keyword evidence="1 2" id="KW-0175">Coiled coil</keyword>
<gene>
    <name evidence="5 6" type="primary">LOC114450322</name>
</gene>
<sequence>MYTEGAQVAGHHRFLQHNSNPNACPCQHCIHYEQPLYGHHSGPGFHPASARQTDHPSLDCRRDTQAPRVKDVGGRAFVVDRVERGGHRSPQRRPVFAGLGPYSQSDDLSQVCPWELNPAQWGYPVEPGVRHYSSVREQCGCVVCADSRAHPFNAGIPHPLPHLQVKGQGYRHRRTVRYVSVDEEDSCGCTSESYHLELHNPQPSHLHMPNGHCGPRPVFFEGVEERDSHQDRSRLRGGSEEGFNGCGGSHKGFFSTEVPQKHLNQSRRTGVCVPPSAITNPETSQSTNNNSVHRRQGSELAKQKRRQDLVRDQIRQVVTDLEDVLGGLKQVHIEMKEVVEQIDRLTANIDLCEEVPCITQGSSNNCHDATQFGDLRPALVPNHKPVSAQASQHVDEDRIILRTNAPSPVHMASVVKTSCFTPPSLNKDHERPGMNGHPPHLYAHRDSNHIGQNHGKPHPQTLDPKVIIGNSTSNSRTQKPPPYPQNGRCGKGPYPPAKPMRTTAYPGRGPQSTSMV</sequence>
<evidence type="ECO:0000313" key="5">
    <source>
        <dbReference type="RefSeq" id="XP_028284152.1"/>
    </source>
</evidence>
<dbReference type="PANTHER" id="PTHR15917:SF0">
    <property type="entry name" value="PROTEIN LARGEN"/>
    <property type="match status" value="1"/>
</dbReference>
<reference evidence="5 6" key="1">
    <citation type="submission" date="2025-04" db="UniProtKB">
        <authorList>
            <consortium name="RefSeq"/>
        </authorList>
    </citation>
    <scope>IDENTIFICATION</scope>
</reference>
<dbReference type="Proteomes" id="UP000515145">
    <property type="component" value="Chromosome 17"/>
</dbReference>
<feature type="compositionally biased region" description="Polar residues" evidence="3">
    <location>
        <begin position="469"/>
        <end position="478"/>
    </location>
</feature>